<protein>
    <submittedName>
        <fullName evidence="3">Outer membrane biogenesis protein BamB</fullName>
    </submittedName>
</protein>
<keyword evidence="1" id="KW-0732">Signal</keyword>
<name>A0A5C5Z629_9BACT</name>
<feature type="chain" id="PRO_5022915132" evidence="1">
    <location>
        <begin position="24"/>
        <end position="437"/>
    </location>
</feature>
<organism evidence="3 4">
    <name type="scientific">Novipirellula herctigrandis</name>
    <dbReference type="NCBI Taxonomy" id="2527986"/>
    <lineage>
        <taxon>Bacteria</taxon>
        <taxon>Pseudomonadati</taxon>
        <taxon>Planctomycetota</taxon>
        <taxon>Planctomycetia</taxon>
        <taxon>Pirellulales</taxon>
        <taxon>Pirellulaceae</taxon>
        <taxon>Novipirellula</taxon>
    </lineage>
</organism>
<dbReference type="AlphaFoldDB" id="A0A5C5Z629"/>
<evidence type="ECO:0000313" key="3">
    <source>
        <dbReference type="EMBL" id="TWT82630.1"/>
    </source>
</evidence>
<dbReference type="EMBL" id="SJPJ01000001">
    <property type="protein sequence ID" value="TWT82630.1"/>
    <property type="molecule type" value="Genomic_DNA"/>
</dbReference>
<dbReference type="InterPro" id="IPR015943">
    <property type="entry name" value="WD40/YVTN_repeat-like_dom_sf"/>
</dbReference>
<dbReference type="RefSeq" id="WP_419194561.1">
    <property type="nucleotide sequence ID" value="NZ_SJPJ01000001.1"/>
</dbReference>
<dbReference type="PANTHER" id="PTHR34512:SF30">
    <property type="entry name" value="OUTER MEMBRANE PROTEIN ASSEMBLY FACTOR BAMB"/>
    <property type="match status" value="1"/>
</dbReference>
<gene>
    <name evidence="3" type="ORF">CA13_40930</name>
</gene>
<dbReference type="InterPro" id="IPR002372">
    <property type="entry name" value="PQQ_rpt_dom"/>
</dbReference>
<dbReference type="InterPro" id="IPR011047">
    <property type="entry name" value="Quinoprotein_ADH-like_sf"/>
</dbReference>
<dbReference type="InterPro" id="IPR018391">
    <property type="entry name" value="PQQ_b-propeller_rpt"/>
</dbReference>
<evidence type="ECO:0000259" key="2">
    <source>
        <dbReference type="Pfam" id="PF13360"/>
    </source>
</evidence>
<keyword evidence="4" id="KW-1185">Reference proteome</keyword>
<dbReference type="Gene3D" id="2.130.10.10">
    <property type="entry name" value="YVTN repeat-like/Quinoprotein amine dehydrogenase"/>
    <property type="match status" value="2"/>
</dbReference>
<proteinExistence type="predicted"/>
<reference evidence="3 4" key="1">
    <citation type="submission" date="2019-02" db="EMBL/GenBank/DDBJ databases">
        <title>Deep-cultivation of Planctomycetes and their phenomic and genomic characterization uncovers novel biology.</title>
        <authorList>
            <person name="Wiegand S."/>
            <person name="Jogler M."/>
            <person name="Boedeker C."/>
            <person name="Pinto D."/>
            <person name="Vollmers J."/>
            <person name="Rivas-Marin E."/>
            <person name="Kohn T."/>
            <person name="Peeters S.H."/>
            <person name="Heuer A."/>
            <person name="Rast P."/>
            <person name="Oberbeckmann S."/>
            <person name="Bunk B."/>
            <person name="Jeske O."/>
            <person name="Meyerdierks A."/>
            <person name="Storesund J.E."/>
            <person name="Kallscheuer N."/>
            <person name="Luecker S."/>
            <person name="Lage O.M."/>
            <person name="Pohl T."/>
            <person name="Merkel B.J."/>
            <person name="Hornburger P."/>
            <person name="Mueller R.-W."/>
            <person name="Bruemmer F."/>
            <person name="Labrenz M."/>
            <person name="Spormann A.M."/>
            <person name="Op Den Camp H."/>
            <person name="Overmann J."/>
            <person name="Amann R."/>
            <person name="Jetten M.S.M."/>
            <person name="Mascher T."/>
            <person name="Medema M.H."/>
            <person name="Devos D.P."/>
            <person name="Kaster A.-K."/>
            <person name="Ovreas L."/>
            <person name="Rohde M."/>
            <person name="Galperin M.Y."/>
            <person name="Jogler C."/>
        </authorList>
    </citation>
    <scope>NUCLEOTIDE SEQUENCE [LARGE SCALE GENOMIC DNA]</scope>
    <source>
        <strain evidence="3 4">CA13</strain>
    </source>
</reference>
<evidence type="ECO:0000256" key="1">
    <source>
        <dbReference type="SAM" id="SignalP"/>
    </source>
</evidence>
<accession>A0A5C5Z629</accession>
<evidence type="ECO:0000313" key="4">
    <source>
        <dbReference type="Proteomes" id="UP000315010"/>
    </source>
</evidence>
<feature type="signal peptide" evidence="1">
    <location>
        <begin position="1"/>
        <end position="23"/>
    </location>
</feature>
<dbReference type="SUPFAM" id="SSF50998">
    <property type="entry name" value="Quinoprotein alcohol dehydrogenase-like"/>
    <property type="match status" value="1"/>
</dbReference>
<feature type="domain" description="Pyrrolo-quinoline quinone repeat" evidence="2">
    <location>
        <begin position="322"/>
        <end position="396"/>
    </location>
</feature>
<dbReference type="Pfam" id="PF13360">
    <property type="entry name" value="PQQ_2"/>
    <property type="match status" value="2"/>
</dbReference>
<dbReference type="SMART" id="SM00564">
    <property type="entry name" value="PQQ"/>
    <property type="match status" value="4"/>
</dbReference>
<comment type="caution">
    <text evidence="3">The sequence shown here is derived from an EMBL/GenBank/DDBJ whole genome shotgun (WGS) entry which is preliminary data.</text>
</comment>
<dbReference type="Proteomes" id="UP000315010">
    <property type="component" value="Unassembled WGS sequence"/>
</dbReference>
<sequence precursor="true">MQRFLFGVLTLICFLTVIDSTQAENWPQWRGPSGDGIVGETALPIAWSEQTGVKWKCPLPQWGDSTPAIWGDAVFVTSCVDEQTLTLLRVNKQTGKIEWTREVGEATAKRVKVLRKLPDMRRHQQFHNSHNMASPSPTIDGEIVIAHFGNGDLAAYDFQGRQLWKRNLQEDHGDYTIWWGHANSPVLYGDLVISVCMQDSCADLVGEVSPSYVVAHDKRTGEQKWKTMRMTTATREHCDGYTTPILRNHGERSELIVMGGQMLDAYNPMTGKQLWHLPELEGNRVIPNPVVADGLIIATQGMRQPMLAIRPSGEAKLSRQDIVWSFDQGISDSPSPVVWDDLVIFVSNNGIIRCLDLHTGTEYWKERLAGEYRASLIAADGKVYLVNTDGLATVVSASKQYDHLSENQLDDQTFASPAVSDGEIFIRGRKSLYCLSN</sequence>
<feature type="domain" description="Pyrrolo-quinoline quinone repeat" evidence="2">
    <location>
        <begin position="44"/>
        <end position="190"/>
    </location>
</feature>
<dbReference type="PANTHER" id="PTHR34512">
    <property type="entry name" value="CELL SURFACE PROTEIN"/>
    <property type="match status" value="1"/>
</dbReference>